<sequence>MCRAKIKHAGKRHTSVIKIIALITFYIEYHCTYGLLDKYYENELDDDSSEIKFIKKKLTKIDETSELMKYLPKMIRIKSRIIRNHLTKKSFIERNQGCMISRIFDTVKRGSTYKAELYRYILIAKPDHVCFHNFQENVLYKKTIILTNISIYSTKFQIQPISRPSKFIVTLQNKKLDKNFIAPGMQLKLIISFYTEDLYEREEIVTIYVQHGRPINIRLQCSRDPPMLKRIIIPRLKYAEFKRNTFCATENTTMSSNSCKSDITEYSSTIKEFNKYYSNKKSLITAVNSDMIFECGKCFVGEQVALQIKFKNIGADGKFIVISEIDWYSMCIEDITDVNILTLQYFAVWPAYFVLKSQEDVFIHTYFFPDSYGMHVDTLYIVSDNYSVKSFELIGDGIMYEPQTFQINSQSERTHLFLTKIDMKFVAHYDLHIQRNSLKEFEVVTKNISITNTSQMYMFFRWEKYSVKVNQQNEMENEIEGENDDENFADYFYIVPKSGMFLASAVLNFKIVITISSINLPHDHIYGFLQLYVEDIPQAAISKTHKFSTIESQTRRRVCTTNSVDILVADIKLIQTLYDTSIKKKIFNTYRSDEYIDILEDEGILEIDISQTIMKKEWSDLNIYGDRICTLMPALMLEELFSTLDIIDIKTIKSLICEPIIISHGVLRPLRLFIGIKEIFTVNIKNVTTTSVSYSWGNPVGSDCLKLQLIFCCESGCIPAGVTESIQIICCPIEEGYVESLYIPCYVNYSQKIIFLQVECEIKSFYVTFHIPYSDDILKTSDIYFEWHTSSISVRPNLLALQNLMLNKIISEKDDTINNLQKYYSESFEMIQSIYYEKTGEADYEEEEAFNQLVPFNKFISICHPVTIEFLEVPLGVATKRTFLIKNETSIKSSFWLKINNFYPVYITDKGKIKKDMMQSIYKMIISHHTEDIWDEIKQPNSGILIYVNPFITELTPYKDVFVDIYVFVDTWGIYTDELEINILGLPPYILSICVQVTKMPISFPICEKTQLKIPMCRFGILPASSQKEIRKIFIRNSSSVPLIINWQIVLTGSYSMPFNLILHMRTHFTNNLAMALRKLKDKNENEKLQRKRLEVYVDENNCQMLNDSPCIVSTDSDSNYESDIFEYEMCSNIFDCQYDSQINKSGTTEFQVDLIPNNLIDSNICTIYPDETFIPPKGKTYVEIKIFPNKCPLYKDRYQLFCNALGFIQVAPMDKYKKRHYCRHNSLLTPLMIQIEAQIVLSRLTYDIPKFDRLFTFYADDVMRSSHRTMKIKKIYVFYNKGEIPIFVKFEITDPFTIDYIHNHYKINRYVKEICIDGWTSIEVHVACSVDAMLIEEIIETKKDTSSQYRLGFSKHTNNWFNKGQLRIIYTDYSSQVLKLLLNIYLPLLRVSPCLNFEHVCIGEEKKFILDVENLSAYKCEVEIKKTKFNEDFNYNPDKGEILARPVNGKHILPITVCFSPRKIGPSIEILKIMSTVPNYEEKCVLCGEGVLNEDCQQNEAQ</sequence>
<dbReference type="Pfam" id="PF24771">
    <property type="entry name" value="Ig_CFAP74_1st"/>
    <property type="match status" value="1"/>
</dbReference>
<name>A0A834JGT7_VESPE</name>
<comment type="caution">
    <text evidence="1">The sequence shown here is derived from an EMBL/GenBank/DDBJ whole genome shotgun (WGS) entry which is preliminary data.</text>
</comment>
<evidence type="ECO:0000313" key="1">
    <source>
        <dbReference type="EMBL" id="KAF7387592.1"/>
    </source>
</evidence>
<gene>
    <name evidence="1" type="ORF">H0235_018314</name>
</gene>
<dbReference type="Pfam" id="PF23316">
    <property type="entry name" value="Ig_DLEC1_6th"/>
    <property type="match status" value="1"/>
</dbReference>
<dbReference type="PANTHER" id="PTHR46348:SF1">
    <property type="entry name" value="DELETED IN LUNG AND ESOPHAGEAL CANCER PROTEIN 1"/>
    <property type="match status" value="1"/>
</dbReference>
<reference evidence="1" key="1">
    <citation type="journal article" date="2020" name="G3 (Bethesda)">
        <title>High-Quality Assemblies for Three Invasive Social Wasps from the &lt;i&gt;Vespula&lt;/i&gt; Genus.</title>
        <authorList>
            <person name="Harrop T.W.R."/>
            <person name="Guhlin J."/>
            <person name="McLaughlin G.M."/>
            <person name="Permina E."/>
            <person name="Stockwell P."/>
            <person name="Gilligan J."/>
            <person name="Le Lec M.F."/>
            <person name="Gruber M.A.M."/>
            <person name="Quinn O."/>
            <person name="Lovegrove M."/>
            <person name="Duncan E.J."/>
            <person name="Remnant E.J."/>
            <person name="Van Eeckhoven J."/>
            <person name="Graham B."/>
            <person name="Knapp R.A."/>
            <person name="Langford K.W."/>
            <person name="Kronenberg Z."/>
            <person name="Press M.O."/>
            <person name="Eacker S.M."/>
            <person name="Wilson-Rankin E.E."/>
            <person name="Purcell J."/>
            <person name="Lester P.J."/>
            <person name="Dearden P.K."/>
        </authorList>
    </citation>
    <scope>NUCLEOTIDE SEQUENCE</scope>
    <source>
        <strain evidence="1">Volc-1</strain>
    </source>
</reference>
<dbReference type="GO" id="GO:0015631">
    <property type="term" value="F:tubulin binding"/>
    <property type="evidence" value="ECO:0007669"/>
    <property type="project" value="TreeGrafter"/>
</dbReference>
<dbReference type="EMBL" id="JACSDY010000025">
    <property type="protein sequence ID" value="KAF7387592.1"/>
    <property type="molecule type" value="Genomic_DNA"/>
</dbReference>
<dbReference type="InterPro" id="IPR013783">
    <property type="entry name" value="Ig-like_fold"/>
</dbReference>
<accession>A0A834JGT7</accession>
<dbReference type="InterPro" id="IPR033304">
    <property type="entry name" value="DLEC1"/>
</dbReference>
<evidence type="ECO:0000313" key="2">
    <source>
        <dbReference type="Proteomes" id="UP000600918"/>
    </source>
</evidence>
<dbReference type="GO" id="GO:0005737">
    <property type="term" value="C:cytoplasm"/>
    <property type="evidence" value="ECO:0007669"/>
    <property type="project" value="TreeGrafter"/>
</dbReference>
<proteinExistence type="predicted"/>
<dbReference type="PANTHER" id="PTHR46348">
    <property type="entry name" value="DELETED IN LUNG AND ESOPHAGEAL CANCER PROTEIN 1"/>
    <property type="match status" value="1"/>
</dbReference>
<dbReference type="GO" id="GO:0005929">
    <property type="term" value="C:cilium"/>
    <property type="evidence" value="ECO:0007669"/>
    <property type="project" value="TreeGrafter"/>
</dbReference>
<keyword evidence="2" id="KW-1185">Reference proteome</keyword>
<dbReference type="GO" id="GO:0008285">
    <property type="term" value="P:negative regulation of cell population proliferation"/>
    <property type="evidence" value="ECO:0007669"/>
    <property type="project" value="InterPro"/>
</dbReference>
<dbReference type="Proteomes" id="UP000600918">
    <property type="component" value="Unassembled WGS sequence"/>
</dbReference>
<dbReference type="Gene3D" id="2.60.40.10">
    <property type="entry name" value="Immunoglobulins"/>
    <property type="match status" value="2"/>
</dbReference>
<organism evidence="1 2">
    <name type="scientific">Vespula pensylvanica</name>
    <name type="common">Western yellow jacket</name>
    <name type="synonym">Wasp</name>
    <dbReference type="NCBI Taxonomy" id="30213"/>
    <lineage>
        <taxon>Eukaryota</taxon>
        <taxon>Metazoa</taxon>
        <taxon>Ecdysozoa</taxon>
        <taxon>Arthropoda</taxon>
        <taxon>Hexapoda</taxon>
        <taxon>Insecta</taxon>
        <taxon>Pterygota</taxon>
        <taxon>Neoptera</taxon>
        <taxon>Endopterygota</taxon>
        <taxon>Hymenoptera</taxon>
        <taxon>Apocrita</taxon>
        <taxon>Aculeata</taxon>
        <taxon>Vespoidea</taxon>
        <taxon>Vespidae</taxon>
        <taxon>Vespinae</taxon>
        <taxon>Vespula</taxon>
    </lineage>
</organism>
<evidence type="ECO:0008006" key="3">
    <source>
        <dbReference type="Google" id="ProtNLM"/>
    </source>
</evidence>
<protein>
    <recommendedName>
        <fullName evidence="3">MSP domain-containing protein</fullName>
    </recommendedName>
</protein>